<feature type="transmembrane region" description="Helical" evidence="1">
    <location>
        <begin position="414"/>
        <end position="433"/>
    </location>
</feature>
<dbReference type="EMBL" id="JAENBP010000002">
    <property type="protein sequence ID" value="MBJ8349487.1"/>
    <property type="molecule type" value="Genomic_DNA"/>
</dbReference>
<keyword evidence="1" id="KW-1133">Transmembrane helix</keyword>
<dbReference type="PANTHER" id="PTHR37826:SF3">
    <property type="entry name" value="J DOMAIN-CONTAINING PROTEIN"/>
    <property type="match status" value="1"/>
</dbReference>
<evidence type="ECO:0000313" key="2">
    <source>
        <dbReference type="EMBL" id="MBJ8349487.1"/>
    </source>
</evidence>
<keyword evidence="3" id="KW-1185">Reference proteome</keyword>
<accession>A0A934UD69</accession>
<evidence type="ECO:0000313" key="3">
    <source>
        <dbReference type="Proteomes" id="UP000644875"/>
    </source>
</evidence>
<gene>
    <name evidence="2" type="ORF">JHK64_02415</name>
</gene>
<comment type="caution">
    <text evidence="2">The sequence shown here is derived from an EMBL/GenBank/DDBJ whole genome shotgun (WGS) entry which is preliminary data.</text>
</comment>
<keyword evidence="1" id="KW-0472">Membrane</keyword>
<organism evidence="2 3">
    <name type="scientific">Streptococcus zalophi</name>
    <dbReference type="NCBI Taxonomy" id="640031"/>
    <lineage>
        <taxon>Bacteria</taxon>
        <taxon>Bacillati</taxon>
        <taxon>Bacillota</taxon>
        <taxon>Bacilli</taxon>
        <taxon>Lactobacillales</taxon>
        <taxon>Streptococcaceae</taxon>
        <taxon>Streptococcus</taxon>
    </lineage>
</organism>
<dbReference type="PANTHER" id="PTHR37826">
    <property type="entry name" value="FLOTILLIN BAND_7_5 DOMAIN PROTEIN"/>
    <property type="match status" value="1"/>
</dbReference>
<feature type="transmembrane region" description="Helical" evidence="1">
    <location>
        <begin position="388"/>
        <end position="408"/>
    </location>
</feature>
<dbReference type="Proteomes" id="UP000644875">
    <property type="component" value="Unassembled WGS sequence"/>
</dbReference>
<dbReference type="AlphaFoldDB" id="A0A934UD69"/>
<sequence>MESKEDRHDKIKSVPETFITEDTSENETIVVDTSSELEDGQEKCPRCGSTDISINPNTGKLRCHFCRFEFEPQKLDDMETDISKLKGKVIGSGAQNIIADTKDMITLKCQSCGAEVVIDTMEAAQSRCHWCRNTLSINQQIPNGTIPDVVLPFRIKKEEAENAIKKFVGERQFFINPIFKKEFTTENIMGVYFPYMLVDINGHGYLEGVGEQEIRAYNAVVGSKTKKRYDVDVYKVSRKFDITINELSIESSSDRLNKTSKEKTNNIINAIMPFDTENCVKWNANYIKGYTSEKRDTNIEQLESIVQAQSRDIAKFKMNDTLKKYDRGVRWDTNQLDTEGQQWKAAYLPVWLYSYQQRKGNKSLLHYVAVNARTKETMGSVPINMPRLIAVSTVIEILSIIIMLFVDFGRQSNMKWFLLLPGIIFFSAIYSIYRNAGARHSYELETRVLIDNLVSNDIYIRTNKEVKEAKMEDANNKTLEGDTIPKDIFDSLTNIKVPKKGLDSLDKDSEVSKFLKDSIDKFSK</sequence>
<proteinExistence type="predicted"/>
<reference evidence="2 3" key="1">
    <citation type="journal article" date="2021" name="Int. J. Syst. Evol. Microbiol.">
        <title>Streptococcus vicugnae sp. nov., isolated from faeces of alpacas (Vicugna pacos) and cattle (Bos taurus), Streptococcus zalophi sp. nov., and Streptococcus pacificus sp. nov., isolated from respiratory tract of California sea lions (Zalophus californianus).</title>
        <authorList>
            <person name="Volokhov D.V."/>
            <person name="Zagorodnyaya T.A."/>
            <person name="Shen Z."/>
            <person name="Blom J."/>
            <person name="Furtak V.A."/>
            <person name="Eisenberg T."/>
            <person name="Fan P."/>
            <person name="Jeong K.C."/>
            <person name="Gao Y."/>
            <person name="Zhang S."/>
            <person name="Amselle M."/>
        </authorList>
    </citation>
    <scope>NUCLEOTIDE SEQUENCE [LARGE SCALE GENOMIC DNA]</scope>
    <source>
        <strain evidence="3">CSL7508-lung</strain>
    </source>
</reference>
<protein>
    <submittedName>
        <fullName evidence="2">TFIIB-type zinc ribbon-containing protein</fullName>
    </submittedName>
</protein>
<evidence type="ECO:0000256" key="1">
    <source>
        <dbReference type="SAM" id="Phobius"/>
    </source>
</evidence>
<dbReference type="RefSeq" id="WP_199567411.1">
    <property type="nucleotide sequence ID" value="NZ_JAENBP010000002.1"/>
</dbReference>
<name>A0A934UD69_9STRE</name>
<keyword evidence="1" id="KW-0812">Transmembrane</keyword>